<dbReference type="PANTHER" id="PTHR30136">
    <property type="entry name" value="HELIX-TURN-HELIX TRANSCRIPTIONAL REGULATOR, ICLR FAMILY"/>
    <property type="match status" value="1"/>
</dbReference>
<comment type="caution">
    <text evidence="6">The sequence shown here is derived from an EMBL/GenBank/DDBJ whole genome shotgun (WGS) entry which is preliminary data.</text>
</comment>
<keyword evidence="3" id="KW-0804">Transcription</keyword>
<dbReference type="InterPro" id="IPR005471">
    <property type="entry name" value="Tscrpt_reg_IclR_N"/>
</dbReference>
<dbReference type="GO" id="GO:0003677">
    <property type="term" value="F:DNA binding"/>
    <property type="evidence" value="ECO:0007669"/>
    <property type="project" value="UniProtKB-KW"/>
</dbReference>
<evidence type="ECO:0000259" key="4">
    <source>
        <dbReference type="PROSITE" id="PS51077"/>
    </source>
</evidence>
<protein>
    <submittedName>
        <fullName evidence="6">DNA-binding IclR family transcriptional regulator</fullName>
    </submittedName>
</protein>
<evidence type="ECO:0000256" key="2">
    <source>
        <dbReference type="ARBA" id="ARBA00023125"/>
    </source>
</evidence>
<evidence type="ECO:0000313" key="7">
    <source>
        <dbReference type="Proteomes" id="UP000545286"/>
    </source>
</evidence>
<dbReference type="EMBL" id="JACHWJ010000005">
    <property type="protein sequence ID" value="MBB2959064.1"/>
    <property type="molecule type" value="Genomic_DNA"/>
</dbReference>
<keyword evidence="2 6" id="KW-0238">DNA-binding</keyword>
<keyword evidence="1" id="KW-0805">Transcription regulation</keyword>
<evidence type="ECO:0000313" key="6">
    <source>
        <dbReference type="EMBL" id="MBB2959064.1"/>
    </source>
</evidence>
<accession>A0A7W4UR40</accession>
<dbReference type="GO" id="GO:0003700">
    <property type="term" value="F:DNA-binding transcription factor activity"/>
    <property type="evidence" value="ECO:0007669"/>
    <property type="project" value="TreeGrafter"/>
</dbReference>
<dbReference type="SUPFAM" id="SSF46785">
    <property type="entry name" value="Winged helix' DNA-binding domain"/>
    <property type="match status" value="1"/>
</dbReference>
<proteinExistence type="predicted"/>
<gene>
    <name evidence="6" type="ORF">FHX72_003216</name>
</gene>
<dbReference type="SUPFAM" id="SSF55781">
    <property type="entry name" value="GAF domain-like"/>
    <property type="match status" value="1"/>
</dbReference>
<dbReference type="Pfam" id="PF09339">
    <property type="entry name" value="HTH_IclR"/>
    <property type="match status" value="1"/>
</dbReference>
<keyword evidence="7" id="KW-1185">Reference proteome</keyword>
<evidence type="ECO:0000256" key="1">
    <source>
        <dbReference type="ARBA" id="ARBA00023015"/>
    </source>
</evidence>
<dbReference type="InterPro" id="IPR036390">
    <property type="entry name" value="WH_DNA-bd_sf"/>
</dbReference>
<feature type="domain" description="HTH iclR-type" evidence="4">
    <location>
        <begin position="10"/>
        <end position="71"/>
    </location>
</feature>
<dbReference type="PROSITE" id="PS51078">
    <property type="entry name" value="ICLR_ED"/>
    <property type="match status" value="1"/>
</dbReference>
<dbReference type="PANTHER" id="PTHR30136:SF24">
    <property type="entry name" value="HTH-TYPE TRANSCRIPTIONAL REPRESSOR ALLR"/>
    <property type="match status" value="1"/>
</dbReference>
<dbReference type="Gene3D" id="1.10.10.10">
    <property type="entry name" value="Winged helix-like DNA-binding domain superfamily/Winged helix DNA-binding domain"/>
    <property type="match status" value="1"/>
</dbReference>
<organism evidence="6 7">
    <name type="scientific">Pseudoclavibacter helvolus</name>
    <dbReference type="NCBI Taxonomy" id="255205"/>
    <lineage>
        <taxon>Bacteria</taxon>
        <taxon>Bacillati</taxon>
        <taxon>Actinomycetota</taxon>
        <taxon>Actinomycetes</taxon>
        <taxon>Micrococcales</taxon>
        <taxon>Microbacteriaceae</taxon>
        <taxon>Pseudoclavibacter</taxon>
    </lineage>
</organism>
<dbReference type="InterPro" id="IPR014757">
    <property type="entry name" value="Tscrpt_reg_IclR_C"/>
</dbReference>
<dbReference type="RefSeq" id="WP_183626301.1">
    <property type="nucleotide sequence ID" value="NZ_JACHWJ010000005.1"/>
</dbReference>
<name>A0A7W4UR40_9MICO</name>
<dbReference type="Pfam" id="PF01614">
    <property type="entry name" value="IclR_C"/>
    <property type="match status" value="1"/>
</dbReference>
<feature type="domain" description="IclR-ED" evidence="5">
    <location>
        <begin position="72"/>
        <end position="248"/>
    </location>
</feature>
<dbReference type="InterPro" id="IPR029016">
    <property type="entry name" value="GAF-like_dom_sf"/>
</dbReference>
<dbReference type="SMART" id="SM00346">
    <property type="entry name" value="HTH_ICLR"/>
    <property type="match status" value="1"/>
</dbReference>
<dbReference type="PROSITE" id="PS51077">
    <property type="entry name" value="HTH_ICLR"/>
    <property type="match status" value="1"/>
</dbReference>
<sequence length="258" mass="27673">MSDDTTSGGMAILAKAGSVLTTLETQGDLTAAGIAEHVGEPVSSTYRLLAQLVRVGWVDKGHERGTFRVSASFLRLGSYLEDQINIRQASENALRELQKATRLTSFLCVLRSTGAVCIDRYDGKGVRSLSMRIGDSLPLDRGGAPIALLANSPEQEREELVANLATTEIARTTLTTRLDEARTRGLAWSDEDVTPGIAAIGAPVFNHRGELEGALSVSGLREQLIEHRADIERLVADAASAASEELGYRPTPEESARS</sequence>
<evidence type="ECO:0000256" key="3">
    <source>
        <dbReference type="ARBA" id="ARBA00023163"/>
    </source>
</evidence>
<dbReference type="GO" id="GO:0045892">
    <property type="term" value="P:negative regulation of DNA-templated transcription"/>
    <property type="evidence" value="ECO:0007669"/>
    <property type="project" value="TreeGrafter"/>
</dbReference>
<evidence type="ECO:0000259" key="5">
    <source>
        <dbReference type="PROSITE" id="PS51078"/>
    </source>
</evidence>
<dbReference type="InterPro" id="IPR050707">
    <property type="entry name" value="HTH_MetabolicPath_Reg"/>
</dbReference>
<dbReference type="AlphaFoldDB" id="A0A7W4UR40"/>
<dbReference type="Proteomes" id="UP000545286">
    <property type="component" value="Unassembled WGS sequence"/>
</dbReference>
<dbReference type="InterPro" id="IPR036388">
    <property type="entry name" value="WH-like_DNA-bd_sf"/>
</dbReference>
<dbReference type="Gene3D" id="3.30.450.40">
    <property type="match status" value="1"/>
</dbReference>
<reference evidence="6 7" key="1">
    <citation type="submission" date="2020-08" db="EMBL/GenBank/DDBJ databases">
        <title>Sequencing the genomes of 1000 actinobacteria strains.</title>
        <authorList>
            <person name="Klenk H.-P."/>
        </authorList>
    </citation>
    <scope>NUCLEOTIDE SEQUENCE [LARGE SCALE GENOMIC DNA]</scope>
    <source>
        <strain evidence="6 7">DSM 20419</strain>
    </source>
</reference>